<evidence type="ECO:0000313" key="1">
    <source>
        <dbReference type="EMBL" id="KIM88437.1"/>
    </source>
</evidence>
<keyword evidence="2" id="KW-1185">Reference proteome</keyword>
<organism evidence="1 2">
    <name type="scientific">Piloderma croceum (strain F 1598)</name>
    <dbReference type="NCBI Taxonomy" id="765440"/>
    <lineage>
        <taxon>Eukaryota</taxon>
        <taxon>Fungi</taxon>
        <taxon>Dikarya</taxon>
        <taxon>Basidiomycota</taxon>
        <taxon>Agaricomycotina</taxon>
        <taxon>Agaricomycetes</taxon>
        <taxon>Agaricomycetidae</taxon>
        <taxon>Atheliales</taxon>
        <taxon>Atheliaceae</taxon>
        <taxon>Piloderma</taxon>
    </lineage>
</organism>
<dbReference type="EMBL" id="KN832977">
    <property type="protein sequence ID" value="KIM88437.1"/>
    <property type="molecule type" value="Genomic_DNA"/>
</dbReference>
<proteinExistence type="predicted"/>
<evidence type="ECO:0000313" key="2">
    <source>
        <dbReference type="Proteomes" id="UP000054166"/>
    </source>
</evidence>
<dbReference type="OrthoDB" id="3001418at2759"/>
<dbReference type="Proteomes" id="UP000054166">
    <property type="component" value="Unassembled WGS sequence"/>
</dbReference>
<gene>
    <name evidence="1" type="ORF">PILCRDRAFT_256600</name>
</gene>
<dbReference type="AlphaFoldDB" id="A0A0C3CFB2"/>
<reference evidence="1 2" key="1">
    <citation type="submission" date="2014-04" db="EMBL/GenBank/DDBJ databases">
        <authorList>
            <consortium name="DOE Joint Genome Institute"/>
            <person name="Kuo A."/>
            <person name="Tarkka M."/>
            <person name="Buscot F."/>
            <person name="Kohler A."/>
            <person name="Nagy L.G."/>
            <person name="Floudas D."/>
            <person name="Copeland A."/>
            <person name="Barry K.W."/>
            <person name="Cichocki N."/>
            <person name="Veneault-Fourrey C."/>
            <person name="LaButti K."/>
            <person name="Lindquist E.A."/>
            <person name="Lipzen A."/>
            <person name="Lundell T."/>
            <person name="Morin E."/>
            <person name="Murat C."/>
            <person name="Sun H."/>
            <person name="Tunlid A."/>
            <person name="Henrissat B."/>
            <person name="Grigoriev I.V."/>
            <person name="Hibbett D.S."/>
            <person name="Martin F."/>
            <person name="Nordberg H.P."/>
            <person name="Cantor M.N."/>
            <person name="Hua S.X."/>
        </authorList>
    </citation>
    <scope>NUCLEOTIDE SEQUENCE [LARGE SCALE GENOMIC DNA]</scope>
    <source>
        <strain evidence="1 2">F 1598</strain>
    </source>
</reference>
<name>A0A0C3CFB2_PILCF</name>
<accession>A0A0C3CFB2</accession>
<protein>
    <submittedName>
        <fullName evidence="1">Uncharacterized protein</fullName>
    </submittedName>
</protein>
<reference evidence="2" key="2">
    <citation type="submission" date="2015-01" db="EMBL/GenBank/DDBJ databases">
        <title>Evolutionary Origins and Diversification of the Mycorrhizal Mutualists.</title>
        <authorList>
            <consortium name="DOE Joint Genome Institute"/>
            <consortium name="Mycorrhizal Genomics Consortium"/>
            <person name="Kohler A."/>
            <person name="Kuo A."/>
            <person name="Nagy L.G."/>
            <person name="Floudas D."/>
            <person name="Copeland A."/>
            <person name="Barry K.W."/>
            <person name="Cichocki N."/>
            <person name="Veneault-Fourrey C."/>
            <person name="LaButti K."/>
            <person name="Lindquist E.A."/>
            <person name="Lipzen A."/>
            <person name="Lundell T."/>
            <person name="Morin E."/>
            <person name="Murat C."/>
            <person name="Riley R."/>
            <person name="Ohm R."/>
            <person name="Sun H."/>
            <person name="Tunlid A."/>
            <person name="Henrissat B."/>
            <person name="Grigoriev I.V."/>
            <person name="Hibbett D.S."/>
            <person name="Martin F."/>
        </authorList>
    </citation>
    <scope>NUCLEOTIDE SEQUENCE [LARGE SCALE GENOMIC DNA]</scope>
    <source>
        <strain evidence="2">F 1598</strain>
    </source>
</reference>
<sequence length="103" mass="11054">MHGLLNHSNLSFASSRPPSIISLPTTASSDTEGGIGTLSGRAVYAVGEAALRGFENLAIRRKLRIISSTFPHDNAVVTKNIEAIYNDVLELSRLSKLLSAFDI</sequence>
<dbReference type="InParanoid" id="A0A0C3CFB2"/>
<dbReference type="HOGENOM" id="CLU_2264723_0_0_1"/>